<gene>
    <name evidence="1" type="ORF">AOZ06_26715</name>
</gene>
<dbReference type="AlphaFoldDB" id="A0A0N9HX80"/>
<dbReference type="RefSeq" id="WP_054291916.1">
    <property type="nucleotide sequence ID" value="NZ_CP012752.1"/>
</dbReference>
<dbReference type="KEGG" id="kphy:AOZ06_26715"/>
<sequence>MRLPGTPEEIRGWTTAARVFMDEFTAAMDDVLAEGKRPRRRRWWRRSAQPGASYDEIRLAGRKRIDTAVSTYRPVGEEIDARLAARMAARDRPERSRKERAELRFPRWFTAWKCRQMMLDRPLSDRRTARQIAAAGETPTSWPAGLTTVVGDVDAWWAGVRAAVRNEQARVAAVAAVVDAFMATAEALELAGRPGITADHSARVRVRGWPVTLEWPDVPGVALAPPPGIPPKNVWHESLRLRPQGFMVTVEREGTGPEDYRVSVLAGESVGLTRHKRPAWRHMSIRDYVESHVLWHTETVYPWDSELFSNAAVRICEHVDPDVYVPYTEAVARHVVETFRALRDEAIR</sequence>
<protein>
    <submittedName>
        <fullName evidence="1">Uncharacterized protein</fullName>
    </submittedName>
</protein>
<evidence type="ECO:0000313" key="2">
    <source>
        <dbReference type="Proteomes" id="UP000063699"/>
    </source>
</evidence>
<name>A0A0N9HX80_9PSEU</name>
<proteinExistence type="predicted"/>
<organism evidence="1 2">
    <name type="scientific">Kibdelosporangium phytohabitans</name>
    <dbReference type="NCBI Taxonomy" id="860235"/>
    <lineage>
        <taxon>Bacteria</taxon>
        <taxon>Bacillati</taxon>
        <taxon>Actinomycetota</taxon>
        <taxon>Actinomycetes</taxon>
        <taxon>Pseudonocardiales</taxon>
        <taxon>Pseudonocardiaceae</taxon>
        <taxon>Kibdelosporangium</taxon>
    </lineage>
</organism>
<reference evidence="1 2" key="1">
    <citation type="submission" date="2015-07" db="EMBL/GenBank/DDBJ databases">
        <title>Genome sequencing of Kibdelosporangium phytohabitans.</title>
        <authorList>
            <person name="Qin S."/>
            <person name="Xing K."/>
        </authorList>
    </citation>
    <scope>NUCLEOTIDE SEQUENCE [LARGE SCALE GENOMIC DNA]</scope>
    <source>
        <strain evidence="1 2">KLBMP1111</strain>
    </source>
</reference>
<dbReference type="OrthoDB" id="4044070at2"/>
<dbReference type="Proteomes" id="UP000063699">
    <property type="component" value="Chromosome"/>
</dbReference>
<dbReference type="STRING" id="860235.AOZ06_26715"/>
<accession>A0A0N9HX80</accession>
<evidence type="ECO:0000313" key="1">
    <source>
        <dbReference type="EMBL" id="ALG10012.1"/>
    </source>
</evidence>
<keyword evidence="2" id="KW-1185">Reference proteome</keyword>
<dbReference type="EMBL" id="CP012752">
    <property type="protein sequence ID" value="ALG10012.1"/>
    <property type="molecule type" value="Genomic_DNA"/>
</dbReference>